<dbReference type="EMBL" id="FUZU01000003">
    <property type="protein sequence ID" value="SKC83777.1"/>
    <property type="molecule type" value="Genomic_DNA"/>
</dbReference>
<dbReference type="OrthoDB" id="1043438at2"/>
<dbReference type="PROSITE" id="PS51257">
    <property type="entry name" value="PROKAR_LIPOPROTEIN"/>
    <property type="match status" value="1"/>
</dbReference>
<dbReference type="InterPro" id="IPR032164">
    <property type="entry name" value="DUF5000"/>
</dbReference>
<feature type="domain" description="DUF5000" evidence="1">
    <location>
        <begin position="272"/>
        <end position="424"/>
    </location>
</feature>
<dbReference type="RefSeq" id="WP_079689061.1">
    <property type="nucleotide sequence ID" value="NZ_FUZU01000003.1"/>
</dbReference>
<evidence type="ECO:0000313" key="2">
    <source>
        <dbReference type="EMBL" id="SKC83777.1"/>
    </source>
</evidence>
<reference evidence="2 3" key="1">
    <citation type="submission" date="2017-02" db="EMBL/GenBank/DDBJ databases">
        <authorList>
            <person name="Peterson S.W."/>
        </authorList>
    </citation>
    <scope>NUCLEOTIDE SEQUENCE [LARGE SCALE GENOMIC DNA]</scope>
    <source>
        <strain evidence="2 3">DSM 25262</strain>
    </source>
</reference>
<dbReference type="AlphaFoldDB" id="A0A1T5M6D0"/>
<dbReference type="Pfam" id="PF16391">
    <property type="entry name" value="DUF5000"/>
    <property type="match status" value="1"/>
</dbReference>
<dbReference type="Proteomes" id="UP000190961">
    <property type="component" value="Unassembled WGS sequence"/>
</dbReference>
<evidence type="ECO:0000313" key="3">
    <source>
        <dbReference type="Proteomes" id="UP000190961"/>
    </source>
</evidence>
<sequence length="428" mass="47240">MKYIYNTRCKLVSVITTLCLVILLVACSDWDEYKKYTQDGEIIYTGKFDSVVVFPGKERVRLWGTITRDPKVEKCKIYWNNFRDSVLFDIDGLNNDFMFDGIFGVEEGTKSFTVYTYDAAGNSSVGVTITGNSYGSRYRNTLSNRRIKSIGYDEAATTIYWDLIDKTLGPVQMEVSYKALTGDTVVITPATETTTILKGLDFENDSFTWRTVFRPLPLTPNVVCIDTFCTKYSIRGTPNFVEKELDRSLFAAVSLAGDAPGNGGAGGVAGMWDGKAQNAYDGANFTDTGAGSSSPQMVTFDLGIKVDLTTITLYPFQEWWGSYYVFSTILDYEIYGASNPSSSGALDETWTLLNSGTITKPSGLPKDNEDAADKAAAIAGFALAVDPDAPKVRYIRIRCLRNYEALFTGNSNAFFSVAEVRVFGMLPE</sequence>
<evidence type="ECO:0000259" key="1">
    <source>
        <dbReference type="Pfam" id="PF16391"/>
    </source>
</evidence>
<proteinExistence type="predicted"/>
<dbReference type="InterPro" id="IPR008979">
    <property type="entry name" value="Galactose-bd-like_sf"/>
</dbReference>
<dbReference type="Gene3D" id="2.60.120.260">
    <property type="entry name" value="Galactose-binding domain-like"/>
    <property type="match status" value="1"/>
</dbReference>
<dbReference type="STRING" id="688867.SAMN05660236_4543"/>
<organism evidence="2 3">
    <name type="scientific">Ohtaekwangia koreensis</name>
    <dbReference type="NCBI Taxonomy" id="688867"/>
    <lineage>
        <taxon>Bacteria</taxon>
        <taxon>Pseudomonadati</taxon>
        <taxon>Bacteroidota</taxon>
        <taxon>Cytophagia</taxon>
        <taxon>Cytophagales</taxon>
        <taxon>Fulvivirgaceae</taxon>
        <taxon>Ohtaekwangia</taxon>
    </lineage>
</organism>
<gene>
    <name evidence="2" type="ORF">SAMN05660236_4543</name>
</gene>
<name>A0A1T5M6D0_9BACT</name>
<keyword evidence="3" id="KW-1185">Reference proteome</keyword>
<accession>A0A1T5M6D0</accession>
<dbReference type="Pfam" id="PF16389">
    <property type="entry name" value="DUF4998"/>
    <property type="match status" value="1"/>
</dbReference>
<dbReference type="SUPFAM" id="SSF49785">
    <property type="entry name" value="Galactose-binding domain-like"/>
    <property type="match status" value="1"/>
</dbReference>
<protein>
    <recommendedName>
        <fullName evidence="1">DUF5000 domain-containing protein</fullName>
    </recommendedName>
</protein>